<dbReference type="InterPro" id="IPR035994">
    <property type="entry name" value="Nucleoside_phosphorylase_sf"/>
</dbReference>
<sequence>MASKTLTNDDYTVGWICALDVELAASEAMLDEEHPNLPNADRDSNTYTLGRIGPHSVVLAGFPSSSPGIGAAATVATNLLRSFPQIRFGLMVGVGGGAPNDSATNSRNNLHLGDVVVSTPEGQCGGVLQYDFGKTISEGSFILTGSLNRPPTVIQTAVTKLRARARRKGYSIRAYLDHMFEMYPRMRCEFDSPNPEADQLFREDSSHKHGEKSCRHCIVEHLVQREPRVQYDAVVHYGLIGSANQVMRDAVTREKLRREKNIICFEMEAGGLMNDFPCIAVRGICGKPPSHGLWQPYAAATAAAYAKELLETVPPNQVTSTLTARELMNAVYEQTEIIRNIYTVTQKLDEKADLTGLPCVEEAAFDSFSGELDPRCHSETRVELRHQIWNWVKDPHGGCIYWLNGMAGTGKSTIARTVAREFADQGQLGASFFFKRGEGHRGNASRFFTTIARQLVHNLPALLPHVKKAFEADPAISSKTMEAQFEKLILQPLIALEIQLHTPLIVAIDALDECENNGHIDIIIRLLSRFRLVQTVTIRTFLTSRPELPIRLGFEEISAGSYQDLVLHEIPQAIIKHDIEAFLRDKLAQIQKRNNCWLALDWPGEQSIQALVTMTVPLFIFAATVCRNIGDPLLDPKEQLDLILAYQNAGQMDQLDITYQPILYQLLTNLTNSQKEKQLKEFRDIVGSIIVLKESFSVNSLKNLLQIPKNTINRILGTLHSILHIPAGYESPVRLLHDSLRGFLLDPDKQGKNPFWIDEQKAHENLAAKCLSLLSRSRGLKEDICNLKHPGFLRYELDESIVNRWLSVEEQYACRYWVYHLHKGGAGIDDQSDVYDFFKAKFLYWIEALSLLRYIGDAPGMIITLQTLFPPLMNFLIDAKSFLRTKQGMLEIAPLQLYSSGLIFTPETNSIRKLFKEHIPDWVYKLPQVYNAWNGVLQLPEGYTSHITHIALSNNGRKMAPGSNDGTIKLWDLLSNEVQHSLEVSDSFDETIKLWDTTTGALQKTLENHTGGVWRTIFSTDGRYLASCDLFNFKLWDVETGTLHYSIKNLDFIRELAFSPDARRIVLLAYESFCTYDTASGAKQHIFHFQAAPGRFQELSPDSRLLATSQHLRIALWDVNTGNLEHTLEGHSKEIRCGAFSPDGMLLASASLDRTIKIWSTVTGSLQLTIEDHAESARLIIFSSDNIHLASSSMNGIIKIWNTTTGTLEYTLKSHTDYITSLMFTLDGKRLISASWDGTIKLWDTATGSLQQTLGDQIKQLYNMKVLSDGKQVAANYALQHTISGPSPILRWDLKFSPDNRHFAVWSEDQGEIVIWDSTTGTIRWEFQTCPPVLSIGFSLDGKQLTSVSNKGTIEIWDTVSRFLQCSFKEANALWSAICSPDAKQLATCSGTTISLWDIATGTIQQTLRDPFLGVEPLAFSPDGRQLVLGAGATIRAYDLTTFIISQTFEGHTSEVVRVAISPDGKQLASSSMDQEIRIWNMATGTLLQTVNMDTTIKEFSFREDGTCLQTNRGMINIQHDLPAQLQQTPKLFVTDHWIRLDTENLLWIPPIYWPTDSDLGYRKLVLGHTSGKITTYELETDPDYWQEVQTMINGSYYDHIGQDSRTFKQHASVAEIKTFFERMVDRHYLNVLLEAKKLRVHPLPKPVLDKDAVYQILHQLCVLDDTVYSDERQRVQMHCGILMSTFFGCRLASIFDIRVKAESWNPDIPQDTVSNGKDSNMAIENGINAQASEDNDSDGLNDFENCDDVELLDEDDSWWMVEFYDEGNYVRFLSMAAHENVEIE</sequence>
<dbReference type="SUPFAM" id="SSF52540">
    <property type="entry name" value="P-loop containing nucleoside triphosphate hydrolases"/>
    <property type="match status" value="1"/>
</dbReference>
<dbReference type="Pfam" id="PF00400">
    <property type="entry name" value="WD40"/>
    <property type="match status" value="6"/>
</dbReference>
<evidence type="ECO:0000256" key="2">
    <source>
        <dbReference type="ARBA" id="ARBA00022737"/>
    </source>
</evidence>
<feature type="repeat" description="WD" evidence="3">
    <location>
        <begin position="1128"/>
        <end position="1169"/>
    </location>
</feature>
<feature type="domain" description="Nephrocystin 3-like N-terminal" evidence="4">
    <location>
        <begin position="386"/>
        <end position="545"/>
    </location>
</feature>
<dbReference type="SUPFAM" id="SSF50998">
    <property type="entry name" value="Quinoprotein alcohol dehydrogenase-like"/>
    <property type="match status" value="1"/>
</dbReference>
<dbReference type="PRINTS" id="PR00320">
    <property type="entry name" value="GPROTEINBRPT"/>
</dbReference>
<dbReference type="PANTHER" id="PTHR19848">
    <property type="entry name" value="WD40 REPEAT PROTEIN"/>
    <property type="match status" value="1"/>
</dbReference>
<evidence type="ECO:0000259" key="4">
    <source>
        <dbReference type="Pfam" id="PF24883"/>
    </source>
</evidence>
<organism evidence="5 6">
    <name type="scientific">Gomphillus americanus</name>
    <dbReference type="NCBI Taxonomy" id="1940652"/>
    <lineage>
        <taxon>Eukaryota</taxon>
        <taxon>Fungi</taxon>
        <taxon>Dikarya</taxon>
        <taxon>Ascomycota</taxon>
        <taxon>Pezizomycotina</taxon>
        <taxon>Lecanoromycetes</taxon>
        <taxon>OSLEUM clade</taxon>
        <taxon>Ostropomycetidae</taxon>
        <taxon>Ostropales</taxon>
        <taxon>Graphidaceae</taxon>
        <taxon>Gomphilloideae</taxon>
        <taxon>Gomphillus</taxon>
    </lineage>
</organism>
<dbReference type="PANTHER" id="PTHR19848:SF8">
    <property type="entry name" value="F-BOX AND WD REPEAT DOMAIN CONTAINING 7"/>
    <property type="match status" value="1"/>
</dbReference>
<dbReference type="PROSITE" id="PS50082">
    <property type="entry name" value="WD_REPEATS_2"/>
    <property type="match status" value="5"/>
</dbReference>
<dbReference type="InterPro" id="IPR001680">
    <property type="entry name" value="WD40_rpt"/>
</dbReference>
<feature type="repeat" description="WD" evidence="3">
    <location>
        <begin position="1170"/>
        <end position="1211"/>
    </location>
</feature>
<dbReference type="InterPro" id="IPR036322">
    <property type="entry name" value="WD40_repeat_dom_sf"/>
</dbReference>
<feature type="repeat" description="WD" evidence="3">
    <location>
        <begin position="1212"/>
        <end position="1253"/>
    </location>
</feature>
<comment type="caution">
    <text evidence="5">The sequence shown here is derived from an EMBL/GenBank/DDBJ whole genome shotgun (WGS) entry which is preliminary data.</text>
</comment>
<dbReference type="SUPFAM" id="SSF53167">
    <property type="entry name" value="Purine and uridine phosphorylases"/>
    <property type="match status" value="1"/>
</dbReference>
<name>A0A8H3EYG3_9LECA</name>
<feature type="repeat" description="WD" evidence="3">
    <location>
        <begin position="1449"/>
        <end position="1490"/>
    </location>
</feature>
<dbReference type="InterPro" id="IPR015943">
    <property type="entry name" value="WD40/YVTN_repeat-like_dom_sf"/>
</dbReference>
<dbReference type="InterPro" id="IPR019775">
    <property type="entry name" value="WD40_repeat_CS"/>
</dbReference>
<evidence type="ECO:0000313" key="5">
    <source>
        <dbReference type="EMBL" id="CAF9913935.1"/>
    </source>
</evidence>
<protein>
    <recommendedName>
        <fullName evidence="4">Nephrocystin 3-like N-terminal domain-containing protein</fullName>
    </recommendedName>
</protein>
<dbReference type="InterPro" id="IPR056884">
    <property type="entry name" value="NPHP3-like_N"/>
</dbReference>
<feature type="repeat" description="WD" evidence="3">
    <location>
        <begin position="940"/>
        <end position="981"/>
    </location>
</feature>
<keyword evidence="2" id="KW-0677">Repeat</keyword>
<gene>
    <name evidence="5" type="ORF">GOMPHAMPRED_008065</name>
</gene>
<dbReference type="CDD" id="cd00200">
    <property type="entry name" value="WD40"/>
    <property type="match status" value="2"/>
</dbReference>
<keyword evidence="1 3" id="KW-0853">WD repeat</keyword>
<keyword evidence="6" id="KW-1185">Reference proteome</keyword>
<dbReference type="InterPro" id="IPR011047">
    <property type="entry name" value="Quinoprotein_ADH-like_sf"/>
</dbReference>
<dbReference type="Gene3D" id="3.40.50.300">
    <property type="entry name" value="P-loop containing nucleotide triphosphate hydrolases"/>
    <property type="match status" value="1"/>
</dbReference>
<dbReference type="Pfam" id="PF24883">
    <property type="entry name" value="NPHP3_N"/>
    <property type="match status" value="1"/>
</dbReference>
<reference evidence="5" key="1">
    <citation type="submission" date="2021-03" db="EMBL/GenBank/DDBJ databases">
        <authorList>
            <person name="Tagirdzhanova G."/>
        </authorList>
    </citation>
    <scope>NUCLEOTIDE SEQUENCE</scope>
</reference>
<dbReference type="EMBL" id="CAJPDQ010000008">
    <property type="protein sequence ID" value="CAF9913935.1"/>
    <property type="molecule type" value="Genomic_DNA"/>
</dbReference>
<dbReference type="GO" id="GO:0009116">
    <property type="term" value="P:nucleoside metabolic process"/>
    <property type="evidence" value="ECO:0007669"/>
    <property type="project" value="InterPro"/>
</dbReference>
<dbReference type="Proteomes" id="UP000664169">
    <property type="component" value="Unassembled WGS sequence"/>
</dbReference>
<evidence type="ECO:0000313" key="6">
    <source>
        <dbReference type="Proteomes" id="UP000664169"/>
    </source>
</evidence>
<dbReference type="InterPro" id="IPR020472">
    <property type="entry name" value="WD40_PAC1"/>
</dbReference>
<evidence type="ECO:0000256" key="3">
    <source>
        <dbReference type="PROSITE-ProRule" id="PRU00221"/>
    </source>
</evidence>
<dbReference type="PROSITE" id="PS00678">
    <property type="entry name" value="WD_REPEATS_1"/>
    <property type="match status" value="3"/>
</dbReference>
<dbReference type="GO" id="GO:0003824">
    <property type="term" value="F:catalytic activity"/>
    <property type="evidence" value="ECO:0007669"/>
    <property type="project" value="InterPro"/>
</dbReference>
<accession>A0A8H3EYG3</accession>
<proteinExistence type="predicted"/>
<evidence type="ECO:0000256" key="1">
    <source>
        <dbReference type="ARBA" id="ARBA00022574"/>
    </source>
</evidence>
<dbReference type="PROSITE" id="PS50294">
    <property type="entry name" value="WD_REPEATS_REGION"/>
    <property type="match status" value="5"/>
</dbReference>
<dbReference type="Gene3D" id="2.130.10.10">
    <property type="entry name" value="YVTN repeat-like/Quinoprotein amine dehydrogenase"/>
    <property type="match status" value="5"/>
</dbReference>
<dbReference type="SUPFAM" id="SSF50978">
    <property type="entry name" value="WD40 repeat-like"/>
    <property type="match status" value="1"/>
</dbReference>
<dbReference type="SMART" id="SM00320">
    <property type="entry name" value="WD40"/>
    <property type="match status" value="10"/>
</dbReference>
<dbReference type="OrthoDB" id="1577640at2759"/>
<dbReference type="InterPro" id="IPR027417">
    <property type="entry name" value="P-loop_NTPase"/>
</dbReference>
<dbReference type="Gene3D" id="3.40.50.1580">
    <property type="entry name" value="Nucleoside phosphorylase domain"/>
    <property type="match status" value="1"/>
</dbReference>